<name>A0AAW0DCG8_9AGAR</name>
<dbReference type="Proteomes" id="UP001362999">
    <property type="component" value="Unassembled WGS sequence"/>
</dbReference>
<gene>
    <name evidence="1" type="ORF">R3P38DRAFT_3175069</name>
</gene>
<keyword evidence="2" id="KW-1185">Reference proteome</keyword>
<organism evidence="1 2">
    <name type="scientific">Favolaschia claudopus</name>
    <dbReference type="NCBI Taxonomy" id="2862362"/>
    <lineage>
        <taxon>Eukaryota</taxon>
        <taxon>Fungi</taxon>
        <taxon>Dikarya</taxon>
        <taxon>Basidiomycota</taxon>
        <taxon>Agaricomycotina</taxon>
        <taxon>Agaricomycetes</taxon>
        <taxon>Agaricomycetidae</taxon>
        <taxon>Agaricales</taxon>
        <taxon>Marasmiineae</taxon>
        <taxon>Mycenaceae</taxon>
        <taxon>Favolaschia</taxon>
    </lineage>
</organism>
<dbReference type="EMBL" id="JAWWNJ010000009">
    <property type="protein sequence ID" value="KAK7048821.1"/>
    <property type="molecule type" value="Genomic_DNA"/>
</dbReference>
<accession>A0AAW0DCG8</accession>
<protein>
    <submittedName>
        <fullName evidence="1">Uncharacterized protein</fullName>
    </submittedName>
</protein>
<evidence type="ECO:0000313" key="1">
    <source>
        <dbReference type="EMBL" id="KAK7048821.1"/>
    </source>
</evidence>
<sequence length="195" mass="21698">MSASALSQHRSDENLATGHDVKGLHVPPEVFAEIFIQCLPRNIHRAQPCLTPALRCQPINASTRALLRGLGYARFCETWLGRAGAFPLSLSIKASGVEAANWLIDYIRASSASQLLRELDVQFGSVRQILSFPPAKYPLLERVSIDTPQDCGILISFLDAPVLRRVELSKYTAHVHLRREQLTSFRCDSIDVFTV</sequence>
<reference evidence="1 2" key="1">
    <citation type="journal article" date="2024" name="J Genomics">
        <title>Draft genome sequencing and assembly of Favolaschia claudopus CIRM-BRFM 2984 isolated from oak limbs.</title>
        <authorList>
            <person name="Navarro D."/>
            <person name="Drula E."/>
            <person name="Chaduli D."/>
            <person name="Cazenave R."/>
            <person name="Ahrendt S."/>
            <person name="Wang J."/>
            <person name="Lipzen A."/>
            <person name="Daum C."/>
            <person name="Barry K."/>
            <person name="Grigoriev I.V."/>
            <person name="Favel A."/>
            <person name="Rosso M.N."/>
            <person name="Martin F."/>
        </authorList>
    </citation>
    <scope>NUCLEOTIDE SEQUENCE [LARGE SCALE GENOMIC DNA]</scope>
    <source>
        <strain evidence="1 2">CIRM-BRFM 2984</strain>
    </source>
</reference>
<evidence type="ECO:0000313" key="2">
    <source>
        <dbReference type="Proteomes" id="UP001362999"/>
    </source>
</evidence>
<dbReference type="AlphaFoldDB" id="A0AAW0DCG8"/>
<comment type="caution">
    <text evidence="1">The sequence shown here is derived from an EMBL/GenBank/DDBJ whole genome shotgun (WGS) entry which is preliminary data.</text>
</comment>
<proteinExistence type="predicted"/>